<name>A0A2A3L536_MYCAV</name>
<dbReference type="InterPro" id="IPR036388">
    <property type="entry name" value="WH-like_DNA-bd_sf"/>
</dbReference>
<evidence type="ECO:0008006" key="3">
    <source>
        <dbReference type="Google" id="ProtNLM"/>
    </source>
</evidence>
<reference evidence="1 2" key="1">
    <citation type="journal article" date="2017" name="Genome Biol. Evol.">
        <title>Population Structure and Local Adaptation of MAC Lung Disease Agent Mycobacterium avium subsp. hominissuis.</title>
        <authorList>
            <person name="Yano H."/>
            <person name="Iwamoto T."/>
            <person name="Nishiuchi Y."/>
            <person name="Nakajima C."/>
            <person name="Starkova D.A."/>
            <person name="Mokrousov I."/>
            <person name="Narvskaya O."/>
            <person name="Yoshida S."/>
            <person name="Arikawa K."/>
            <person name="Nakanishi N."/>
            <person name="Osaki K."/>
            <person name="Nakagawa I."/>
            <person name="Ato M."/>
            <person name="Suzuki Y."/>
            <person name="Maruyama F."/>
        </authorList>
    </citation>
    <scope>NUCLEOTIDE SEQUENCE [LARGE SCALE GENOMIC DNA]</scope>
    <source>
        <strain evidence="1 2">OCU466</strain>
    </source>
</reference>
<dbReference type="GO" id="GO:0006313">
    <property type="term" value="P:DNA transposition"/>
    <property type="evidence" value="ECO:0007669"/>
    <property type="project" value="InterPro"/>
</dbReference>
<organism evidence="1 2">
    <name type="scientific">Mycobacterium avium subsp. hominissuis</name>
    <dbReference type="NCBI Taxonomy" id="439334"/>
    <lineage>
        <taxon>Bacteria</taxon>
        <taxon>Bacillati</taxon>
        <taxon>Actinomycetota</taxon>
        <taxon>Actinomycetes</taxon>
        <taxon>Mycobacteriales</taxon>
        <taxon>Mycobacteriaceae</taxon>
        <taxon>Mycobacterium</taxon>
        <taxon>Mycobacterium avium complex (MAC)</taxon>
    </lineage>
</organism>
<sequence length="127" mass="14170">MARTRRSFTPEYRLEASHRVIHGNQRVADVARELGLNESVLHTWVRDERLRMAAAAIGGAPDPGGGQSLSPDARAELVRLREKVARQAEDIAFLQKASAYVAAQLDRPAFRVHFLSWVACHEAEQGR</sequence>
<dbReference type="AlphaFoldDB" id="A0A2A3L536"/>
<accession>A0A2A3L536</accession>
<dbReference type="EMBL" id="LBGZ01000122">
    <property type="protein sequence ID" value="PBJ31706.1"/>
    <property type="molecule type" value="Genomic_DNA"/>
</dbReference>
<dbReference type="InterPro" id="IPR009057">
    <property type="entry name" value="Homeodomain-like_sf"/>
</dbReference>
<dbReference type="GO" id="GO:0004803">
    <property type="term" value="F:transposase activity"/>
    <property type="evidence" value="ECO:0007669"/>
    <property type="project" value="InterPro"/>
</dbReference>
<dbReference type="Proteomes" id="UP000218842">
    <property type="component" value="Unassembled WGS sequence"/>
</dbReference>
<evidence type="ECO:0000313" key="2">
    <source>
        <dbReference type="Proteomes" id="UP000218842"/>
    </source>
</evidence>
<dbReference type="SUPFAM" id="SSF46689">
    <property type="entry name" value="Homeodomain-like"/>
    <property type="match status" value="1"/>
</dbReference>
<gene>
    <name evidence="1" type="ORF">XV03_19600</name>
</gene>
<protein>
    <recommendedName>
        <fullName evidence="3">Transposase</fullName>
    </recommendedName>
</protein>
<proteinExistence type="predicted"/>
<dbReference type="GO" id="GO:0003677">
    <property type="term" value="F:DNA binding"/>
    <property type="evidence" value="ECO:0007669"/>
    <property type="project" value="InterPro"/>
</dbReference>
<evidence type="ECO:0000313" key="1">
    <source>
        <dbReference type="EMBL" id="PBJ31706.1"/>
    </source>
</evidence>
<comment type="caution">
    <text evidence="1">The sequence shown here is derived from an EMBL/GenBank/DDBJ whole genome shotgun (WGS) entry which is preliminary data.</text>
</comment>
<dbReference type="Gene3D" id="1.10.10.10">
    <property type="entry name" value="Winged helix-like DNA-binding domain superfamily/Winged helix DNA-binding domain"/>
    <property type="match status" value="1"/>
</dbReference>
<dbReference type="InterPro" id="IPR002514">
    <property type="entry name" value="Transposase_8"/>
</dbReference>
<dbReference type="RefSeq" id="WP_084023960.1">
    <property type="nucleotide sequence ID" value="NZ_BDNI01000043.1"/>
</dbReference>
<dbReference type="Pfam" id="PF01527">
    <property type="entry name" value="HTH_Tnp_1"/>
    <property type="match status" value="1"/>
</dbReference>